<name>A0AA37Q9E0_9BACT</name>
<reference evidence="1" key="1">
    <citation type="submission" date="2022-08" db="EMBL/GenBank/DDBJ databases">
        <title>Draft genome sequencing of Roseisolibacter agri AW1220.</title>
        <authorList>
            <person name="Tobiishi Y."/>
            <person name="Tonouchi A."/>
        </authorList>
    </citation>
    <scope>NUCLEOTIDE SEQUENCE</scope>
    <source>
        <strain evidence="1">AW1220</strain>
    </source>
</reference>
<dbReference type="AlphaFoldDB" id="A0AA37Q9E0"/>
<protein>
    <submittedName>
        <fullName evidence="1">Uncharacterized protein</fullName>
    </submittedName>
</protein>
<dbReference type="Proteomes" id="UP001161325">
    <property type="component" value="Unassembled WGS sequence"/>
</dbReference>
<accession>A0AA37Q9E0</accession>
<evidence type="ECO:0000313" key="2">
    <source>
        <dbReference type="Proteomes" id="UP001161325"/>
    </source>
</evidence>
<sequence length="55" mass="5397">MAASTTADPTAMAAGGVATGEAMVSMAAAQFALMASVRAAEASTEMVAQVVATYR</sequence>
<organism evidence="1 2">
    <name type="scientific">Roseisolibacter agri</name>
    <dbReference type="NCBI Taxonomy" id="2014610"/>
    <lineage>
        <taxon>Bacteria</taxon>
        <taxon>Pseudomonadati</taxon>
        <taxon>Gemmatimonadota</taxon>
        <taxon>Gemmatimonadia</taxon>
        <taxon>Gemmatimonadales</taxon>
        <taxon>Gemmatimonadaceae</taxon>
        <taxon>Roseisolibacter</taxon>
    </lineage>
</organism>
<dbReference type="EMBL" id="BRXS01000002">
    <property type="protein sequence ID" value="GLC24726.1"/>
    <property type="molecule type" value="Genomic_DNA"/>
</dbReference>
<gene>
    <name evidence="1" type="ORF">rosag_12390</name>
</gene>
<evidence type="ECO:0000313" key="1">
    <source>
        <dbReference type="EMBL" id="GLC24726.1"/>
    </source>
</evidence>
<comment type="caution">
    <text evidence="1">The sequence shown here is derived from an EMBL/GenBank/DDBJ whole genome shotgun (WGS) entry which is preliminary data.</text>
</comment>
<keyword evidence="2" id="KW-1185">Reference proteome</keyword>
<proteinExistence type="predicted"/>